<dbReference type="EMBL" id="JAKUCV010004974">
    <property type="protein sequence ID" value="KAJ4833330.1"/>
    <property type="molecule type" value="Genomic_DNA"/>
</dbReference>
<feature type="compositionally biased region" description="Polar residues" evidence="1">
    <location>
        <begin position="60"/>
        <end position="74"/>
    </location>
</feature>
<proteinExistence type="predicted"/>
<comment type="caution">
    <text evidence="2">The sequence shown here is derived from an EMBL/GenBank/DDBJ whole genome shotgun (WGS) entry which is preliminary data.</text>
</comment>
<feature type="region of interest" description="Disordered" evidence="1">
    <location>
        <begin position="213"/>
        <end position="232"/>
    </location>
</feature>
<evidence type="ECO:0000313" key="3">
    <source>
        <dbReference type="Proteomes" id="UP001141552"/>
    </source>
</evidence>
<name>A0A9Q0FMI9_9ROSI</name>
<dbReference type="InterPro" id="IPR039326">
    <property type="entry name" value="Patronus"/>
</dbReference>
<dbReference type="PANTHER" id="PTHR35125:SF2">
    <property type="entry name" value="PROTEIN PATRONUS 2-LIKE"/>
    <property type="match status" value="1"/>
</dbReference>
<protein>
    <submittedName>
        <fullName evidence="2">Uncharacterized protein</fullName>
    </submittedName>
</protein>
<dbReference type="GO" id="GO:0007346">
    <property type="term" value="P:regulation of mitotic cell cycle"/>
    <property type="evidence" value="ECO:0007669"/>
    <property type="project" value="InterPro"/>
</dbReference>
<evidence type="ECO:0000313" key="2">
    <source>
        <dbReference type="EMBL" id="KAJ4833330.1"/>
    </source>
</evidence>
<organism evidence="2 3">
    <name type="scientific">Turnera subulata</name>
    <dbReference type="NCBI Taxonomy" id="218843"/>
    <lineage>
        <taxon>Eukaryota</taxon>
        <taxon>Viridiplantae</taxon>
        <taxon>Streptophyta</taxon>
        <taxon>Embryophyta</taxon>
        <taxon>Tracheophyta</taxon>
        <taxon>Spermatophyta</taxon>
        <taxon>Magnoliopsida</taxon>
        <taxon>eudicotyledons</taxon>
        <taxon>Gunneridae</taxon>
        <taxon>Pentapetalae</taxon>
        <taxon>rosids</taxon>
        <taxon>fabids</taxon>
        <taxon>Malpighiales</taxon>
        <taxon>Passifloraceae</taxon>
        <taxon>Turnera</taxon>
    </lineage>
</organism>
<dbReference type="AlphaFoldDB" id="A0A9Q0FMI9"/>
<feature type="region of interest" description="Disordered" evidence="1">
    <location>
        <begin position="32"/>
        <end position="117"/>
    </location>
</feature>
<accession>A0A9Q0FMI9</accession>
<dbReference type="Proteomes" id="UP001141552">
    <property type="component" value="Unassembled WGS sequence"/>
</dbReference>
<reference evidence="2" key="1">
    <citation type="submission" date="2022-02" db="EMBL/GenBank/DDBJ databases">
        <authorList>
            <person name="Henning P.M."/>
            <person name="McCubbin A.G."/>
            <person name="Shore J.S."/>
        </authorList>
    </citation>
    <scope>NUCLEOTIDE SEQUENCE</scope>
    <source>
        <strain evidence="2">F60SS</strain>
        <tissue evidence="2">Leaves</tissue>
    </source>
</reference>
<dbReference type="OrthoDB" id="1902316at2759"/>
<evidence type="ECO:0000256" key="1">
    <source>
        <dbReference type="SAM" id="MobiDB-lite"/>
    </source>
</evidence>
<sequence>MLVQNTRTLKASMASRAGGSVVHNQNLNIHYNEASVGRKTDVSKAPRKGGLGGRRPLGDLSNSQKPSVNQTSIFSFPDKGCSASQTAQDASKKKSTSKPSVKSRIAARKPLTDISNSAKPLLNEESKKLNVRPVEPIHPDAIAEERFLHNHQECIKALNRSMDMDEILRIVGLKSDFRKQFATPYADPLPHKVKAESPPRRLELYEMKEDVVENQSWKYPDSPPPRRTPSPEHFMQWEDQDVEFKLMDSPELLKH</sequence>
<gene>
    <name evidence="2" type="ORF">Tsubulata_000546</name>
</gene>
<dbReference type="PANTHER" id="PTHR35125">
    <property type="entry name" value="NEURON NAVIGATOR 1-LIKE-RELATED"/>
    <property type="match status" value="1"/>
</dbReference>
<reference evidence="2" key="2">
    <citation type="journal article" date="2023" name="Plants (Basel)">
        <title>Annotation of the Turnera subulata (Passifloraceae) Draft Genome Reveals the S-Locus Evolved after the Divergence of Turneroideae from Passifloroideae in a Stepwise Manner.</title>
        <authorList>
            <person name="Henning P.M."/>
            <person name="Roalson E.H."/>
            <person name="Mir W."/>
            <person name="McCubbin A.G."/>
            <person name="Shore J.S."/>
        </authorList>
    </citation>
    <scope>NUCLEOTIDE SEQUENCE</scope>
    <source>
        <strain evidence="2">F60SS</strain>
    </source>
</reference>
<keyword evidence="3" id="KW-1185">Reference proteome</keyword>